<dbReference type="EMBL" id="CAKLDI010000001">
    <property type="protein sequence ID" value="CAH0534631.1"/>
    <property type="molecule type" value="Genomic_DNA"/>
</dbReference>
<keyword evidence="2" id="KW-1185">Reference proteome</keyword>
<name>A0ABN8DUB4_9VIBR</name>
<proteinExistence type="predicted"/>
<sequence length="40" mass="4302">MIHANQIGLRLKFVGAISLLALLPACKNTDEASQCLTYPS</sequence>
<evidence type="ECO:0000313" key="1">
    <source>
        <dbReference type="EMBL" id="CAH0534631.1"/>
    </source>
</evidence>
<protein>
    <submittedName>
        <fullName evidence="1">Uncharacterized protein</fullName>
    </submittedName>
</protein>
<accession>A0ABN8DUB4</accession>
<gene>
    <name evidence="1" type="ORF">VST7929_02581</name>
</gene>
<evidence type="ECO:0000313" key="2">
    <source>
        <dbReference type="Proteomes" id="UP000838672"/>
    </source>
</evidence>
<comment type="caution">
    <text evidence="1">The sequence shown here is derived from an EMBL/GenBank/DDBJ whole genome shotgun (WGS) entry which is preliminary data.</text>
</comment>
<dbReference type="Proteomes" id="UP000838672">
    <property type="component" value="Unassembled WGS sequence"/>
</dbReference>
<organism evidence="1 2">
    <name type="scientific">Vibrio stylophorae</name>
    <dbReference type="NCBI Taxonomy" id="659351"/>
    <lineage>
        <taxon>Bacteria</taxon>
        <taxon>Pseudomonadati</taxon>
        <taxon>Pseudomonadota</taxon>
        <taxon>Gammaproteobacteria</taxon>
        <taxon>Vibrionales</taxon>
        <taxon>Vibrionaceae</taxon>
        <taxon>Vibrio</taxon>
    </lineage>
</organism>
<reference evidence="1" key="1">
    <citation type="submission" date="2021-11" db="EMBL/GenBank/DDBJ databases">
        <authorList>
            <person name="Rodrigo-Torres L."/>
            <person name="Arahal R. D."/>
            <person name="Lucena T."/>
        </authorList>
    </citation>
    <scope>NUCLEOTIDE SEQUENCE</scope>
    <source>
        <strain evidence="1">CECT 7929</strain>
    </source>
</reference>